<proteinExistence type="predicted"/>
<dbReference type="InterPro" id="IPR027417">
    <property type="entry name" value="P-loop_NTPase"/>
</dbReference>
<evidence type="ECO:0000313" key="2">
    <source>
        <dbReference type="Proteomes" id="UP000028488"/>
    </source>
</evidence>
<accession>A0A076F0E3</accession>
<evidence type="ECO:0000313" key="1">
    <source>
        <dbReference type="EMBL" id="AII11138.1"/>
    </source>
</evidence>
<organism evidence="1 2">
    <name type="scientific">Rhodococcus opacus</name>
    <name type="common">Nocardia opaca</name>
    <dbReference type="NCBI Taxonomy" id="37919"/>
    <lineage>
        <taxon>Bacteria</taxon>
        <taxon>Bacillati</taxon>
        <taxon>Actinomycetota</taxon>
        <taxon>Actinomycetes</taxon>
        <taxon>Mycobacteriales</taxon>
        <taxon>Nocardiaceae</taxon>
        <taxon>Rhodococcus</taxon>
    </lineage>
</organism>
<sequence length="366" mass="37889">MADLATAVTVLDANGRAGVPSLLISGPGMGKSSLVRGLAASDGVLCETVLGSLREPADFAGLPVVREHGVTLEAPDWAKRIHAEGGGYLFLDELTTSPPAVQAAMLAVALDLKVGDLQLPKGTRVIAGANPPDCAAGGYELEAPLANRFCHVEFTPSVDEWLDGMATGWATPPASRAVATDEQRVALVRSSITGYVQRNPEALDAFPSSAAQTGGAWPSRRTWAMLASVLPHLRDDDNAAINAAVFGLIGEGTGVEFLEWRRNADLPDPVAVIENPETAFDWQSRPDLVWAVLSGVTAWAAGRGTVEAWRSAWGPLIAAAEAGAPDVAGAAARTLAKARPAKAVVPAAAKRFSPMLVAAGLVGEAA</sequence>
<name>A0A076F0E3_RHOOP</name>
<reference evidence="1 2" key="1">
    <citation type="submission" date="2014-07" db="EMBL/GenBank/DDBJ databases">
        <title>Genome Sequence of Rhodococcus opacus Strain R7, a Biodegrader of Mono- and Polycyclic Aromatic Hydrocarbons.</title>
        <authorList>
            <person name="Di Gennaro P."/>
            <person name="Zampolli J."/>
            <person name="Presti I."/>
            <person name="Cappelletti M."/>
            <person name="D'Ursi P."/>
            <person name="Orro A."/>
            <person name="Mezzelani A."/>
            <person name="Milanesi L."/>
        </authorList>
    </citation>
    <scope>NUCLEOTIDE SEQUENCE [LARGE SCALE GENOMIC DNA]</scope>
    <source>
        <strain evidence="1 2">R7</strain>
        <plasmid evidence="1">pPDG3</plasmid>
    </source>
</reference>
<dbReference type="EMBL" id="CP008950">
    <property type="protein sequence ID" value="AII11138.1"/>
    <property type="molecule type" value="Genomic_DNA"/>
</dbReference>
<protein>
    <submittedName>
        <fullName evidence="1">ATPase AAA</fullName>
    </submittedName>
</protein>
<dbReference type="SUPFAM" id="SSF52540">
    <property type="entry name" value="P-loop containing nucleoside triphosphate hydrolases"/>
    <property type="match status" value="1"/>
</dbReference>
<dbReference type="AlphaFoldDB" id="A0A076F0E3"/>
<keyword evidence="1" id="KW-0614">Plasmid</keyword>
<gene>
    <name evidence="1" type="ORF">EP51_44605</name>
</gene>
<dbReference type="Proteomes" id="UP000028488">
    <property type="component" value="Plasmid pPDG3"/>
</dbReference>
<dbReference type="Gene3D" id="3.40.50.300">
    <property type="entry name" value="P-loop containing nucleotide triphosphate hydrolases"/>
    <property type="match status" value="1"/>
</dbReference>
<geneLocation type="plasmid" evidence="1 2">
    <name>pPDG3</name>
</geneLocation>
<dbReference type="RefSeq" id="WP_128643784.1">
    <property type="nucleotide sequence ID" value="NZ_CP008950.1"/>
</dbReference>
<dbReference type="CDD" id="cd00009">
    <property type="entry name" value="AAA"/>
    <property type="match status" value="1"/>
</dbReference>